<evidence type="ECO:0000313" key="6">
    <source>
        <dbReference type="Proteomes" id="UP000093080"/>
    </source>
</evidence>
<dbReference type="STRING" id="1156395.DBT_2379"/>
<evidence type="ECO:0000256" key="1">
    <source>
        <dbReference type="SAM" id="Coils"/>
    </source>
</evidence>
<evidence type="ECO:0000256" key="2">
    <source>
        <dbReference type="SAM" id="Phobius"/>
    </source>
</evidence>
<keyword evidence="6" id="KW-1185">Reference proteome</keyword>
<proteinExistence type="predicted"/>
<dbReference type="InterPro" id="IPR003346">
    <property type="entry name" value="Transposase_20"/>
</dbReference>
<dbReference type="PANTHER" id="PTHR33055">
    <property type="entry name" value="TRANSPOSASE FOR INSERTION SEQUENCE ELEMENT IS1111A"/>
    <property type="match status" value="1"/>
</dbReference>
<dbReference type="GO" id="GO:0003677">
    <property type="term" value="F:DNA binding"/>
    <property type="evidence" value="ECO:0007669"/>
    <property type="project" value="InterPro"/>
</dbReference>
<keyword evidence="1" id="KW-0175">Coiled coil</keyword>
<keyword evidence="2" id="KW-0472">Membrane</keyword>
<dbReference type="GO" id="GO:0006313">
    <property type="term" value="P:DNA transposition"/>
    <property type="evidence" value="ECO:0007669"/>
    <property type="project" value="InterPro"/>
</dbReference>
<dbReference type="EMBL" id="MAGO01000016">
    <property type="protein sequence ID" value="OCC14237.1"/>
    <property type="molecule type" value="Genomic_DNA"/>
</dbReference>
<dbReference type="InterPro" id="IPR002525">
    <property type="entry name" value="Transp_IS110-like_N"/>
</dbReference>
<dbReference type="NCBIfam" id="NF033542">
    <property type="entry name" value="transpos_IS110"/>
    <property type="match status" value="1"/>
</dbReference>
<organism evidence="5 6">
    <name type="scientific">Dissulfuribacter thermophilus</name>
    <dbReference type="NCBI Taxonomy" id="1156395"/>
    <lineage>
        <taxon>Bacteria</taxon>
        <taxon>Pseudomonadati</taxon>
        <taxon>Thermodesulfobacteriota</taxon>
        <taxon>Dissulfuribacteria</taxon>
        <taxon>Dissulfuribacterales</taxon>
        <taxon>Dissulfuribacteraceae</taxon>
        <taxon>Dissulfuribacter</taxon>
    </lineage>
</organism>
<dbReference type="GO" id="GO:0004803">
    <property type="term" value="F:transposase activity"/>
    <property type="evidence" value="ECO:0007669"/>
    <property type="project" value="InterPro"/>
</dbReference>
<dbReference type="RefSeq" id="WP_067620679.1">
    <property type="nucleotide sequence ID" value="NZ_MAGO01000016.1"/>
</dbReference>
<keyword evidence="2" id="KW-0812">Transmembrane</keyword>
<dbReference type="AlphaFoldDB" id="A0A1B9F2S7"/>
<feature type="domain" description="Transposase IS116/IS110/IS902 C-terminal" evidence="4">
    <location>
        <begin position="208"/>
        <end position="293"/>
    </location>
</feature>
<feature type="domain" description="Transposase IS110-like N-terminal" evidence="3">
    <location>
        <begin position="6"/>
        <end position="160"/>
    </location>
</feature>
<accession>A0A1B9F2S7</accession>
<dbReference type="InterPro" id="IPR047650">
    <property type="entry name" value="Transpos_IS110"/>
</dbReference>
<name>A0A1B9F2S7_9BACT</name>
<evidence type="ECO:0000259" key="3">
    <source>
        <dbReference type="Pfam" id="PF01548"/>
    </source>
</evidence>
<keyword evidence="2" id="KW-1133">Transmembrane helix</keyword>
<feature type="transmembrane region" description="Helical" evidence="2">
    <location>
        <begin position="209"/>
        <end position="228"/>
    </location>
</feature>
<dbReference type="Pfam" id="PF02371">
    <property type="entry name" value="Transposase_20"/>
    <property type="match status" value="1"/>
</dbReference>
<dbReference type="Pfam" id="PF01548">
    <property type="entry name" value="DEDD_Tnp_IS110"/>
    <property type="match status" value="1"/>
</dbReference>
<dbReference type="Proteomes" id="UP000093080">
    <property type="component" value="Unassembled WGS sequence"/>
</dbReference>
<evidence type="ECO:0000313" key="5">
    <source>
        <dbReference type="EMBL" id="OCC14237.1"/>
    </source>
</evidence>
<evidence type="ECO:0000259" key="4">
    <source>
        <dbReference type="Pfam" id="PF02371"/>
    </source>
</evidence>
<feature type="coiled-coil region" evidence="1">
    <location>
        <begin position="172"/>
        <end position="206"/>
    </location>
</feature>
<comment type="caution">
    <text evidence="5">The sequence shown here is derived from an EMBL/GenBank/DDBJ whole genome shotgun (WGS) entry which is preliminary data.</text>
</comment>
<protein>
    <submittedName>
        <fullName evidence="5">Mobile element protein</fullName>
    </submittedName>
</protein>
<sequence>MHKKIIGIDVGKKELRTAHKYEASNGKFKVKRKKFPNTLKGHTALLAWAKKITNKEGKEHIHFIIEATGVYYEGIATFLHDASSMISVLNPKYVKSFAESFGVRTKTDSKDALVLVEYGSAMHPDLWTPPPPEYRILLSYHRAIDSLKHRRTAILNRIEALEISHPAPGPILEEERRLLVEVSESIKRLEQQIKSHIRRHPGLKKEVELLMTISGIAWITSVLLVAVMQGGRRFKSAREAAAYLGLSVRENLSGTSLKGRSRLSKRGPGDIRKALYFPAITAMRYNPDVKALYNRLVQRGKVKMVAIGAAMRKLVHIAFGVLKHKRAYMALAT</sequence>
<reference evidence="5 6" key="1">
    <citation type="submission" date="2016-06" db="EMBL/GenBank/DDBJ databases">
        <title>Respiratory ammonification of nitrate coupled to the oxidation of elemental sulfur in deep-sea autotrophic thermophilic bacteria.</title>
        <authorList>
            <person name="Slobodkina G.B."/>
            <person name="Mardanov A.V."/>
            <person name="Ravin N.V."/>
            <person name="Frolova A.A."/>
            <person name="Viryasiv M.B."/>
            <person name="Chernyh N.A."/>
            <person name="Bonch-Osmolovskaya E.A."/>
            <person name="Slobodkin A.I."/>
        </authorList>
    </citation>
    <scope>NUCLEOTIDE SEQUENCE [LARGE SCALE GENOMIC DNA]</scope>
    <source>
        <strain evidence="5 6">S69</strain>
    </source>
</reference>
<dbReference type="OrthoDB" id="9795150at2"/>
<dbReference type="PANTHER" id="PTHR33055:SF3">
    <property type="entry name" value="PUTATIVE TRANSPOSASE FOR IS117-RELATED"/>
    <property type="match status" value="1"/>
</dbReference>
<gene>
    <name evidence="5" type="ORF">DBT_2379</name>
</gene>